<reference evidence="2" key="2">
    <citation type="submission" date="2002-02" db="EMBL/GenBank/DDBJ databases">
        <title>Oryza sativa nipponbare(GA3) genomic DNA, chromosome 6, BAC clone:OSJNBa0031P18.</title>
        <authorList>
            <person name="Sasaki T."/>
            <person name="Matsumoto T."/>
            <person name="Yamamoto K."/>
        </authorList>
    </citation>
    <scope>NUCLEOTIDE SEQUENCE</scope>
</reference>
<gene>
    <name evidence="2" type="ORF">OSJNBa0031P18.48</name>
    <name evidence="1" type="ORF">P0618D11.13</name>
</gene>
<proteinExistence type="predicted"/>
<dbReference type="AlphaFoldDB" id="Q69TP0"/>
<dbReference type="EMBL" id="AP003512">
    <property type="protein sequence ID" value="BAD35240.1"/>
    <property type="molecule type" value="Genomic_DNA"/>
</dbReference>
<reference evidence="3" key="3">
    <citation type="journal article" date="2005" name="Nature">
        <title>The map-based sequence of the rice genome.</title>
        <authorList>
            <consortium name="International rice genome sequencing project (IRGSP)"/>
            <person name="Matsumoto T."/>
            <person name="Wu J."/>
            <person name="Kanamori H."/>
            <person name="Katayose Y."/>
            <person name="Fujisawa M."/>
            <person name="Namiki N."/>
            <person name="Mizuno H."/>
            <person name="Yamamoto K."/>
            <person name="Antonio B.A."/>
            <person name="Baba T."/>
            <person name="Sakata K."/>
            <person name="Nagamura Y."/>
            <person name="Aoki H."/>
            <person name="Arikawa K."/>
            <person name="Arita K."/>
            <person name="Bito T."/>
            <person name="Chiden Y."/>
            <person name="Fujitsuka N."/>
            <person name="Fukunaka R."/>
            <person name="Hamada M."/>
            <person name="Harada C."/>
            <person name="Hayashi A."/>
            <person name="Hijishita S."/>
            <person name="Honda M."/>
            <person name="Hosokawa S."/>
            <person name="Ichikawa Y."/>
            <person name="Idonuma A."/>
            <person name="Iijima M."/>
            <person name="Ikeda M."/>
            <person name="Ikeno M."/>
            <person name="Ito K."/>
            <person name="Ito S."/>
            <person name="Ito T."/>
            <person name="Ito Y."/>
            <person name="Ito Y."/>
            <person name="Iwabuchi A."/>
            <person name="Kamiya K."/>
            <person name="Karasawa W."/>
            <person name="Kurita K."/>
            <person name="Katagiri S."/>
            <person name="Kikuta A."/>
            <person name="Kobayashi H."/>
            <person name="Kobayashi N."/>
            <person name="Machita K."/>
            <person name="Maehara T."/>
            <person name="Masukawa M."/>
            <person name="Mizubayashi T."/>
            <person name="Mukai Y."/>
            <person name="Nagasaki H."/>
            <person name="Nagata Y."/>
            <person name="Naito S."/>
            <person name="Nakashima M."/>
            <person name="Nakama Y."/>
            <person name="Nakamichi Y."/>
            <person name="Nakamura M."/>
            <person name="Meguro A."/>
            <person name="Negishi M."/>
            <person name="Ohta I."/>
            <person name="Ohta T."/>
            <person name="Okamoto M."/>
            <person name="Ono N."/>
            <person name="Saji S."/>
            <person name="Sakaguchi M."/>
            <person name="Sakai K."/>
            <person name="Shibata M."/>
            <person name="Shimokawa T."/>
            <person name="Song J."/>
            <person name="Takazaki Y."/>
            <person name="Terasawa K."/>
            <person name="Tsugane M."/>
            <person name="Tsuji K."/>
            <person name="Ueda S."/>
            <person name="Waki K."/>
            <person name="Yamagata H."/>
            <person name="Yamamoto M."/>
            <person name="Yamamoto S."/>
            <person name="Yamane H."/>
            <person name="Yoshiki S."/>
            <person name="Yoshihara R."/>
            <person name="Yukawa K."/>
            <person name="Zhong H."/>
            <person name="Yano M."/>
            <person name="Yuan Q."/>
            <person name="Ouyang S."/>
            <person name="Liu J."/>
            <person name="Jones K.M."/>
            <person name="Gansberger K."/>
            <person name="Moffat K."/>
            <person name="Hill J."/>
            <person name="Bera J."/>
            <person name="Fadrosh D."/>
            <person name="Jin S."/>
            <person name="Johri S."/>
            <person name="Kim M."/>
            <person name="Overton L."/>
            <person name="Reardon M."/>
            <person name="Tsitrin T."/>
            <person name="Vuong H."/>
            <person name="Weaver B."/>
            <person name="Ciecko A."/>
            <person name="Tallon L."/>
            <person name="Jackson J."/>
            <person name="Pai G."/>
            <person name="Aken S.V."/>
            <person name="Utterback T."/>
            <person name="Reidmuller S."/>
            <person name="Feldblyum T."/>
            <person name="Hsiao J."/>
            <person name="Zismann V."/>
            <person name="Iobst S."/>
            <person name="de Vazeille A.R."/>
            <person name="Buell C.R."/>
            <person name="Ying K."/>
            <person name="Li Y."/>
            <person name="Lu T."/>
            <person name="Huang Y."/>
            <person name="Zhao Q."/>
            <person name="Feng Q."/>
            <person name="Zhang L."/>
            <person name="Zhu J."/>
            <person name="Weng Q."/>
            <person name="Mu J."/>
            <person name="Lu Y."/>
            <person name="Fan D."/>
            <person name="Liu Y."/>
            <person name="Guan J."/>
            <person name="Zhang Y."/>
            <person name="Yu S."/>
            <person name="Liu X."/>
            <person name="Zhang Y."/>
            <person name="Hong G."/>
            <person name="Han B."/>
            <person name="Choisne N."/>
            <person name="Demange N."/>
            <person name="Orjeda G."/>
            <person name="Samain S."/>
            <person name="Cattolico L."/>
            <person name="Pelletier E."/>
            <person name="Couloux A."/>
            <person name="Segurens B."/>
            <person name="Wincker P."/>
            <person name="D'Hont A."/>
            <person name="Scarpelli C."/>
            <person name="Weissenbach J."/>
            <person name="Salanoubat M."/>
            <person name="Quetier F."/>
            <person name="Yu Y."/>
            <person name="Kim H.R."/>
            <person name="Rambo T."/>
            <person name="Currie J."/>
            <person name="Collura K."/>
            <person name="Luo M."/>
            <person name="Yang T."/>
            <person name="Ammiraju J.S.S."/>
            <person name="Engler F."/>
            <person name="Soderlund C."/>
            <person name="Wing R.A."/>
            <person name="Palmer L.E."/>
            <person name="de la Bastide M."/>
            <person name="Spiegel L."/>
            <person name="Nascimento L."/>
            <person name="Zutavern T."/>
            <person name="O'Shaughnessy A."/>
            <person name="Dike S."/>
            <person name="Dedhia N."/>
            <person name="Preston R."/>
            <person name="Balija V."/>
            <person name="McCombie W.R."/>
            <person name="Chow T."/>
            <person name="Chen H."/>
            <person name="Chung M."/>
            <person name="Chen C."/>
            <person name="Shaw J."/>
            <person name="Wu H."/>
            <person name="Hsiao K."/>
            <person name="Chao Y."/>
            <person name="Chu M."/>
            <person name="Cheng C."/>
            <person name="Hour A."/>
            <person name="Lee P."/>
            <person name="Lin S."/>
            <person name="Lin Y."/>
            <person name="Liou J."/>
            <person name="Liu S."/>
            <person name="Hsing Y."/>
            <person name="Raghuvanshi S."/>
            <person name="Mohanty A."/>
            <person name="Bharti A.K."/>
            <person name="Gaur A."/>
            <person name="Gupta V."/>
            <person name="Kumar D."/>
            <person name="Ravi V."/>
            <person name="Vij S."/>
            <person name="Kapur A."/>
            <person name="Khurana P."/>
            <person name="Khurana P."/>
            <person name="Khurana J.P."/>
            <person name="Tyagi A.K."/>
            <person name="Gaikwad K."/>
            <person name="Singh A."/>
            <person name="Dalal V."/>
            <person name="Srivastava S."/>
            <person name="Dixit A."/>
            <person name="Pal A.K."/>
            <person name="Ghazi I.A."/>
            <person name="Yadav M."/>
            <person name="Pandit A."/>
            <person name="Bhargava A."/>
            <person name="Sureshbabu K."/>
            <person name="Batra K."/>
            <person name="Sharma T.R."/>
            <person name="Mohapatra T."/>
            <person name="Singh N.K."/>
            <person name="Messing J."/>
            <person name="Nelson A.B."/>
            <person name="Fuks G."/>
            <person name="Kavchok S."/>
            <person name="Keizer G."/>
            <person name="Linton E."/>
            <person name="Llaca V."/>
            <person name="Song R."/>
            <person name="Tanyolac B."/>
            <person name="Young S."/>
            <person name="Ho-Il K."/>
            <person name="Hahn J.H."/>
            <person name="Sangsakoo G."/>
            <person name="Vanavichit A."/>
            <person name="de Mattos Luiz.A.T."/>
            <person name="Zimmer P.D."/>
            <person name="Malone G."/>
            <person name="Dellagostin O."/>
            <person name="de Oliveira A.C."/>
            <person name="Bevan M."/>
            <person name="Bancroft I."/>
            <person name="Minx P."/>
            <person name="Cordum H."/>
            <person name="Wilson R."/>
            <person name="Cheng Z."/>
            <person name="Jin W."/>
            <person name="Jiang J."/>
            <person name="Leong S.A."/>
            <person name="Iwama H."/>
            <person name="Gojobori T."/>
            <person name="Itoh T."/>
            <person name="Niimura Y."/>
            <person name="Fujii Y."/>
            <person name="Habara T."/>
            <person name="Sakai H."/>
            <person name="Sato Y."/>
            <person name="Wilson G."/>
            <person name="Kumar K."/>
            <person name="McCouch S."/>
            <person name="Juretic N."/>
            <person name="Hoen D."/>
            <person name="Wright S."/>
            <person name="Bruskiewich R."/>
            <person name="Bureau T."/>
            <person name="Miyao A."/>
            <person name="Hirochika H."/>
            <person name="Nishikawa T."/>
            <person name="Kadowaki K."/>
            <person name="Sugiura M."/>
            <person name="Burr B."/>
            <person name="Sasaki T."/>
        </authorList>
    </citation>
    <scope>NUCLEOTIDE SEQUENCE [LARGE SCALE GENOMIC DNA]</scope>
    <source>
        <strain evidence="3">cv. Nipponbare</strain>
    </source>
</reference>
<accession>Q69TP0</accession>
<reference evidence="3" key="4">
    <citation type="journal article" date="2008" name="Nucleic Acids Res.">
        <title>The rice annotation project database (RAP-DB): 2008 update.</title>
        <authorList>
            <consortium name="The rice annotation project (RAP)"/>
        </authorList>
    </citation>
    <scope>GENOME REANNOTATION</scope>
    <source>
        <strain evidence="3">cv. Nipponbare</strain>
    </source>
</reference>
<reference evidence="1" key="1">
    <citation type="submission" date="2001-04" db="EMBL/GenBank/DDBJ databases">
        <title>Oryza sativa nipponbare(GA3) genomic DNA, chromosome 6, PAC clone:P0618D11.</title>
        <authorList>
            <person name="Sasaki T."/>
            <person name="Matsumoto T."/>
            <person name="Yamamoto K."/>
        </authorList>
    </citation>
    <scope>NUCLEOTIDE SEQUENCE</scope>
</reference>
<sequence>MIHWPKRGGAGDGLEAFEVVPCNCGGLAGGAWLLWRLGRWRLAVMEAGRCGRWHGS</sequence>
<protein>
    <submittedName>
        <fullName evidence="2">Uncharacterized protein</fullName>
    </submittedName>
</protein>
<organism evidence="2 3">
    <name type="scientific">Oryza sativa subsp. japonica</name>
    <name type="common">Rice</name>
    <dbReference type="NCBI Taxonomy" id="39947"/>
    <lineage>
        <taxon>Eukaryota</taxon>
        <taxon>Viridiplantae</taxon>
        <taxon>Streptophyta</taxon>
        <taxon>Embryophyta</taxon>
        <taxon>Tracheophyta</taxon>
        <taxon>Spermatophyta</taxon>
        <taxon>Magnoliopsida</taxon>
        <taxon>Liliopsida</taxon>
        <taxon>Poales</taxon>
        <taxon>Poaceae</taxon>
        <taxon>BOP clade</taxon>
        <taxon>Oryzoideae</taxon>
        <taxon>Oryzeae</taxon>
        <taxon>Oryzinae</taxon>
        <taxon>Oryza</taxon>
        <taxon>Oryza sativa</taxon>
    </lineage>
</organism>
<evidence type="ECO:0000313" key="1">
    <source>
        <dbReference type="EMBL" id="BAD35240.1"/>
    </source>
</evidence>
<dbReference type="Proteomes" id="UP000000763">
    <property type="component" value="Chromosome 6"/>
</dbReference>
<evidence type="ECO:0000313" key="3">
    <source>
        <dbReference type="Proteomes" id="UP000000763"/>
    </source>
</evidence>
<dbReference type="EMBL" id="AP004735">
    <property type="protein sequence ID" value="BAD35787.1"/>
    <property type="molecule type" value="Genomic_DNA"/>
</dbReference>
<name>Q69TP0_ORYSJ</name>
<evidence type="ECO:0000313" key="2">
    <source>
        <dbReference type="EMBL" id="BAD35787.1"/>
    </source>
</evidence>